<dbReference type="Proteomes" id="UP001601442">
    <property type="component" value="Unassembled WGS sequence"/>
</dbReference>
<accession>A0ABW6P0H4</accession>
<dbReference type="RefSeq" id="WP_387392937.1">
    <property type="nucleotide sequence ID" value="NZ_JBIAMT010000002.1"/>
</dbReference>
<reference evidence="1 2" key="1">
    <citation type="submission" date="2024-10" db="EMBL/GenBank/DDBJ databases">
        <title>The Natural Products Discovery Center: Release of the First 8490 Sequenced Strains for Exploring Actinobacteria Biosynthetic Diversity.</title>
        <authorList>
            <person name="Kalkreuter E."/>
            <person name="Kautsar S.A."/>
            <person name="Yang D."/>
            <person name="Bader C.D."/>
            <person name="Teijaro C.N."/>
            <person name="Fluegel L."/>
            <person name="Davis C.M."/>
            <person name="Simpson J.R."/>
            <person name="Lauterbach L."/>
            <person name="Steele A.D."/>
            <person name="Gui C."/>
            <person name="Meng S."/>
            <person name="Li G."/>
            <person name="Viehrig K."/>
            <person name="Ye F."/>
            <person name="Su P."/>
            <person name="Kiefer A.F."/>
            <person name="Nichols A."/>
            <person name="Cepeda A.J."/>
            <person name="Yan W."/>
            <person name="Fan B."/>
            <person name="Jiang Y."/>
            <person name="Adhikari A."/>
            <person name="Zheng C.-J."/>
            <person name="Schuster L."/>
            <person name="Cowan T.M."/>
            <person name="Smanski M.J."/>
            <person name="Chevrette M.G."/>
            <person name="De Carvalho L.P.S."/>
            <person name="Shen B."/>
        </authorList>
    </citation>
    <scope>NUCLEOTIDE SEQUENCE [LARGE SCALE GENOMIC DNA]</scope>
    <source>
        <strain evidence="1 2">NPDC004119</strain>
    </source>
</reference>
<proteinExistence type="predicted"/>
<sequence length="51" mass="5281">MTAAGARLTEAVATGAEYDEFGEVFAPRLTHLVEVLADAVACLDATHAHPA</sequence>
<evidence type="ECO:0000313" key="1">
    <source>
        <dbReference type="EMBL" id="MFF0496931.1"/>
    </source>
</evidence>
<gene>
    <name evidence="1" type="ORF">ACFYU5_11040</name>
</gene>
<name>A0ABW6P0H4_9NOCA</name>
<dbReference type="EMBL" id="JBIAMT010000002">
    <property type="protein sequence ID" value="MFF0496931.1"/>
    <property type="molecule type" value="Genomic_DNA"/>
</dbReference>
<protein>
    <submittedName>
        <fullName evidence="1">Uncharacterized protein</fullName>
    </submittedName>
</protein>
<evidence type="ECO:0000313" key="2">
    <source>
        <dbReference type="Proteomes" id="UP001601442"/>
    </source>
</evidence>
<comment type="caution">
    <text evidence="1">The sequence shown here is derived from an EMBL/GenBank/DDBJ whole genome shotgun (WGS) entry which is preliminary data.</text>
</comment>
<organism evidence="1 2">
    <name type="scientific">Nocardia aobensis</name>
    <dbReference type="NCBI Taxonomy" id="257277"/>
    <lineage>
        <taxon>Bacteria</taxon>
        <taxon>Bacillati</taxon>
        <taxon>Actinomycetota</taxon>
        <taxon>Actinomycetes</taxon>
        <taxon>Mycobacteriales</taxon>
        <taxon>Nocardiaceae</taxon>
        <taxon>Nocardia</taxon>
    </lineage>
</organism>
<keyword evidence="2" id="KW-1185">Reference proteome</keyword>